<evidence type="ECO:0000259" key="3">
    <source>
        <dbReference type="Pfam" id="PF00171"/>
    </source>
</evidence>
<dbReference type="STRING" id="1289135.A966_11397"/>
<dbReference type="PANTHER" id="PTHR11699">
    <property type="entry name" value="ALDEHYDE DEHYDROGENASE-RELATED"/>
    <property type="match status" value="1"/>
</dbReference>
<dbReference type="Pfam" id="PF00171">
    <property type="entry name" value="Aldedh"/>
    <property type="match status" value="1"/>
</dbReference>
<dbReference type="InterPro" id="IPR016162">
    <property type="entry name" value="Ald_DH_N"/>
</dbReference>
<accession>A0A2U4FMD5</accession>
<organism evidence="4 5">
    <name type="scientific">Brachyspira hampsonii 30446</name>
    <dbReference type="NCBI Taxonomy" id="1289135"/>
    <lineage>
        <taxon>Bacteria</taxon>
        <taxon>Pseudomonadati</taxon>
        <taxon>Spirochaetota</taxon>
        <taxon>Spirochaetia</taxon>
        <taxon>Brachyspirales</taxon>
        <taxon>Brachyspiraceae</taxon>
        <taxon>Brachyspira</taxon>
    </lineage>
</organism>
<gene>
    <name evidence="4" type="ORF">A966_11397</name>
</gene>
<evidence type="ECO:0000256" key="1">
    <source>
        <dbReference type="ARBA" id="ARBA00023002"/>
    </source>
</evidence>
<evidence type="ECO:0000313" key="5">
    <source>
        <dbReference type="Proteomes" id="UP000011663"/>
    </source>
</evidence>
<dbReference type="GO" id="GO:0008774">
    <property type="term" value="F:acetaldehyde dehydrogenase (acetylating) activity"/>
    <property type="evidence" value="ECO:0007669"/>
    <property type="project" value="InterPro"/>
</dbReference>
<dbReference type="AlphaFoldDB" id="A0A2U4FMD5"/>
<dbReference type="InterPro" id="IPR012408">
    <property type="entry name" value="Acetald_propionald_DH-rel"/>
</dbReference>
<keyword evidence="2" id="KW-0520">NAD</keyword>
<feature type="domain" description="Aldehyde dehydrogenase" evidence="3">
    <location>
        <begin position="36"/>
        <end position="418"/>
    </location>
</feature>
<name>A0A2U4FMD5_9SPIR</name>
<dbReference type="OrthoDB" id="9815791at2"/>
<evidence type="ECO:0000256" key="2">
    <source>
        <dbReference type="ARBA" id="ARBA00023027"/>
    </source>
</evidence>
<keyword evidence="1" id="KW-0560">Oxidoreductase</keyword>
<sequence>MDEKLIESIVREVAKNINILESNNNNTNTLGIFDTMKEAIEYASIAQKKFLCSTLSERKKITDSIRNKLRPLIKEMSVMAVEESKMGRVEDKINKNTLAIERCTGVEDLHTGALTGDDGLSLLEFSPFGVIGAITPVTNPTETIICNSINMLAAGNSVVFSPHPSAVKVSNWLVGKINEAIIEAGGERNLVVAISKASVEEVDYMMEHPKINALCITGGMPIVIKGLKSGKKTIGAGAGNPPVIVDETADIEQAAADIVAGASLDNNMPCIAEKEVLAVDSIFDYLMFNMEKNNAFKISKKEDMMKLEKALINPDGTVNKKFVGKDAKYILDTLGIECSYDPRLIIMETHKEHPFAVEELMMPVLPLIRCKDFDEALELAVKLENGCRHTAAMHSKHIDRLTIAPRRLQTTIFVKNAPSYAGIGLGGEGYTSFTLASSTGDGITSTITFTRKRRCVLKNGLFVR</sequence>
<reference evidence="4 5" key="1">
    <citation type="submission" date="2012-07" db="EMBL/GenBank/DDBJ databases">
        <title>Genome sequence of Brachyspira sp. 30446, isolated from a pig with mucohaemorrhagic colitis.</title>
        <authorList>
            <person name="Rubin J.E."/>
            <person name="Fernando C."/>
            <person name="Harding J.C.S."/>
            <person name="Hill J.E."/>
        </authorList>
    </citation>
    <scope>NUCLEOTIDE SEQUENCE [LARGE SCALE GENOMIC DNA]</scope>
    <source>
        <strain evidence="4 5">30446</strain>
    </source>
</reference>
<dbReference type="Gene3D" id="3.40.309.10">
    <property type="entry name" value="Aldehyde Dehydrogenase, Chain A, domain 2"/>
    <property type="match status" value="1"/>
</dbReference>
<proteinExistence type="predicted"/>
<dbReference type="NCBIfam" id="NF011927">
    <property type="entry name" value="PRK15398.1"/>
    <property type="match status" value="1"/>
</dbReference>
<dbReference type="InterPro" id="IPR015590">
    <property type="entry name" value="Aldehyde_DH_dom"/>
</dbReference>
<dbReference type="GeneID" id="66488684"/>
<evidence type="ECO:0000313" key="4">
    <source>
        <dbReference type="EMBL" id="EKV56283.1"/>
    </source>
</evidence>
<comment type="caution">
    <text evidence="4">The sequence shown here is derived from an EMBL/GenBank/DDBJ whole genome shotgun (WGS) entry which is preliminary data.</text>
</comment>
<dbReference type="InterPro" id="IPR016163">
    <property type="entry name" value="Ald_DH_C"/>
</dbReference>
<dbReference type="EMBL" id="ALNZ01000033">
    <property type="protein sequence ID" value="EKV56283.1"/>
    <property type="molecule type" value="Genomic_DNA"/>
</dbReference>
<dbReference type="InterPro" id="IPR016161">
    <property type="entry name" value="Ald_DH/histidinol_DH"/>
</dbReference>
<dbReference type="Proteomes" id="UP000011663">
    <property type="component" value="Unassembled WGS sequence"/>
</dbReference>
<dbReference type="CDD" id="cd07121">
    <property type="entry name" value="ALDH_EutE"/>
    <property type="match status" value="1"/>
</dbReference>
<dbReference type="PIRSF" id="PIRSF036410">
    <property type="entry name" value="EutE_PduP"/>
    <property type="match status" value="1"/>
</dbReference>
<dbReference type="SUPFAM" id="SSF53720">
    <property type="entry name" value="ALDH-like"/>
    <property type="match status" value="1"/>
</dbReference>
<dbReference type="RefSeq" id="WP_008725491.1">
    <property type="nucleotide sequence ID" value="NZ_JH994111.1"/>
</dbReference>
<dbReference type="Gene3D" id="3.40.605.10">
    <property type="entry name" value="Aldehyde Dehydrogenase, Chain A, domain 1"/>
    <property type="match status" value="1"/>
</dbReference>
<protein>
    <submittedName>
        <fullName evidence="4">Aldehyde dehydrogenase EutE</fullName>
    </submittedName>
</protein>